<feature type="non-terminal residue" evidence="4">
    <location>
        <position position="125"/>
    </location>
</feature>
<evidence type="ECO:0000313" key="4">
    <source>
        <dbReference type="EMBL" id="ORX76746.1"/>
    </source>
</evidence>
<keyword evidence="2 3" id="KW-0040">ANK repeat</keyword>
<dbReference type="InterPro" id="IPR036770">
    <property type="entry name" value="Ankyrin_rpt-contain_sf"/>
</dbReference>
<feature type="repeat" description="ANK" evidence="3">
    <location>
        <begin position="52"/>
        <end position="84"/>
    </location>
</feature>
<dbReference type="SUPFAM" id="SSF48403">
    <property type="entry name" value="Ankyrin repeat"/>
    <property type="match status" value="1"/>
</dbReference>
<keyword evidence="5" id="KW-1185">Reference proteome</keyword>
<dbReference type="PANTHER" id="PTHR24134:SF9">
    <property type="entry name" value="ANKYRIN REPEAT AND SOCS BOX PROTEIN 8"/>
    <property type="match status" value="1"/>
</dbReference>
<name>A0A1Y1WU35_9FUNG</name>
<dbReference type="EMBL" id="MCFG01000281">
    <property type="protein sequence ID" value="ORX76746.1"/>
    <property type="molecule type" value="Genomic_DNA"/>
</dbReference>
<protein>
    <submittedName>
        <fullName evidence="4">Ankyrin</fullName>
    </submittedName>
</protein>
<evidence type="ECO:0000256" key="3">
    <source>
        <dbReference type="PROSITE-ProRule" id="PRU00023"/>
    </source>
</evidence>
<gene>
    <name evidence="4" type="ORF">BCR32DRAFT_189084</name>
</gene>
<dbReference type="PROSITE" id="PS50297">
    <property type="entry name" value="ANK_REP_REGION"/>
    <property type="match status" value="2"/>
</dbReference>
<organism evidence="4 5">
    <name type="scientific">Anaeromyces robustus</name>
    <dbReference type="NCBI Taxonomy" id="1754192"/>
    <lineage>
        <taxon>Eukaryota</taxon>
        <taxon>Fungi</taxon>
        <taxon>Fungi incertae sedis</taxon>
        <taxon>Chytridiomycota</taxon>
        <taxon>Chytridiomycota incertae sedis</taxon>
        <taxon>Neocallimastigomycetes</taxon>
        <taxon>Neocallimastigales</taxon>
        <taxon>Neocallimastigaceae</taxon>
        <taxon>Anaeromyces</taxon>
    </lineage>
</organism>
<evidence type="ECO:0000256" key="1">
    <source>
        <dbReference type="ARBA" id="ARBA00022737"/>
    </source>
</evidence>
<accession>A0A1Y1WU35</accession>
<dbReference type="PANTHER" id="PTHR24134">
    <property type="entry name" value="ANKYRIN REPEAT-CONTAINING PROTEIN DDB_G0279043"/>
    <property type="match status" value="1"/>
</dbReference>
<comment type="caution">
    <text evidence="4">The sequence shown here is derived from an EMBL/GenBank/DDBJ whole genome shotgun (WGS) entry which is preliminary data.</text>
</comment>
<proteinExistence type="predicted"/>
<dbReference type="PROSITE" id="PS50088">
    <property type="entry name" value="ANK_REPEAT"/>
    <property type="match status" value="2"/>
</dbReference>
<evidence type="ECO:0000313" key="5">
    <source>
        <dbReference type="Proteomes" id="UP000193944"/>
    </source>
</evidence>
<dbReference type="Proteomes" id="UP000193944">
    <property type="component" value="Unassembled WGS sequence"/>
</dbReference>
<feature type="repeat" description="ANK" evidence="3">
    <location>
        <begin position="19"/>
        <end position="51"/>
    </location>
</feature>
<dbReference type="InterPro" id="IPR002110">
    <property type="entry name" value="Ankyrin_rpt"/>
</dbReference>
<reference evidence="4 5" key="1">
    <citation type="submission" date="2016-08" db="EMBL/GenBank/DDBJ databases">
        <title>A Parts List for Fungal Cellulosomes Revealed by Comparative Genomics.</title>
        <authorList>
            <consortium name="DOE Joint Genome Institute"/>
            <person name="Haitjema C.H."/>
            <person name="Gilmore S.P."/>
            <person name="Henske J.K."/>
            <person name="Solomon K.V."/>
            <person name="De Groot R."/>
            <person name="Kuo A."/>
            <person name="Mondo S.J."/>
            <person name="Salamov A.A."/>
            <person name="Labutti K."/>
            <person name="Zhao Z."/>
            <person name="Chiniquy J."/>
            <person name="Barry K."/>
            <person name="Brewer H.M."/>
            <person name="Purvine S.O."/>
            <person name="Wright A.T."/>
            <person name="Boxma B."/>
            <person name="Van Alen T."/>
            <person name="Hackstein J.H."/>
            <person name="Baker S.E."/>
            <person name="Grigoriev I.V."/>
            <person name="O'Malley M.A."/>
        </authorList>
    </citation>
    <scope>NUCLEOTIDE SEQUENCE [LARGE SCALE GENOMIC DNA]</scope>
    <source>
        <strain evidence="4 5">S4</strain>
    </source>
</reference>
<reference evidence="4 5" key="2">
    <citation type="submission" date="2016-08" db="EMBL/GenBank/DDBJ databases">
        <title>Pervasive Adenine N6-methylation of Active Genes in Fungi.</title>
        <authorList>
            <consortium name="DOE Joint Genome Institute"/>
            <person name="Mondo S.J."/>
            <person name="Dannebaum R.O."/>
            <person name="Kuo R.C."/>
            <person name="Labutti K."/>
            <person name="Haridas S."/>
            <person name="Kuo A."/>
            <person name="Salamov A."/>
            <person name="Ahrendt S.R."/>
            <person name="Lipzen A."/>
            <person name="Sullivan W."/>
            <person name="Andreopoulos W.B."/>
            <person name="Clum A."/>
            <person name="Lindquist E."/>
            <person name="Daum C."/>
            <person name="Ramamoorthy G.K."/>
            <person name="Gryganskyi A."/>
            <person name="Culley D."/>
            <person name="Magnuson J.K."/>
            <person name="James T.Y."/>
            <person name="O'Malley M.A."/>
            <person name="Stajich J.E."/>
            <person name="Spatafora J.W."/>
            <person name="Visel A."/>
            <person name="Grigoriev I.V."/>
        </authorList>
    </citation>
    <scope>NUCLEOTIDE SEQUENCE [LARGE SCALE GENOMIC DNA]</scope>
    <source>
        <strain evidence="4 5">S4</strain>
    </source>
</reference>
<dbReference type="SMART" id="SM00248">
    <property type="entry name" value="ANK"/>
    <property type="match status" value="3"/>
</dbReference>
<keyword evidence="1" id="KW-0677">Repeat</keyword>
<dbReference type="AlphaFoldDB" id="A0A1Y1WU35"/>
<evidence type="ECO:0000256" key="2">
    <source>
        <dbReference type="ARBA" id="ARBA00023043"/>
    </source>
</evidence>
<dbReference type="Gene3D" id="1.25.40.20">
    <property type="entry name" value="Ankyrin repeat-containing domain"/>
    <property type="match status" value="1"/>
</dbReference>
<dbReference type="Pfam" id="PF12796">
    <property type="entry name" value="Ank_2"/>
    <property type="match status" value="1"/>
</dbReference>
<dbReference type="OrthoDB" id="539213at2759"/>
<feature type="non-terminal residue" evidence="4">
    <location>
        <position position="1"/>
    </location>
</feature>
<sequence>LMKFLVEEYNAKVDNYDQNNDSPLIFAILENDSEMIQYLIDHGADVNHIDEEKQTPLEIAIRWGSVPSVKILLENGADANIVMLDYNGKDISLLSYALQVHEPEIANYLIKYGADWNYKNSKNET</sequence>